<evidence type="ECO:0000256" key="1">
    <source>
        <dbReference type="SAM" id="MobiDB-lite"/>
    </source>
</evidence>
<dbReference type="RefSeq" id="XP_043173678.1">
    <property type="nucleotide sequence ID" value="XM_043317743.1"/>
</dbReference>
<dbReference type="GeneID" id="67010232"/>
<accession>A0A8J2NAA5</accession>
<comment type="caution">
    <text evidence="2">The sequence shown here is derived from an EMBL/GenBank/DDBJ whole genome shotgun (WGS) entry which is preliminary data.</text>
</comment>
<evidence type="ECO:0000313" key="3">
    <source>
        <dbReference type="Proteomes" id="UP000676310"/>
    </source>
</evidence>
<evidence type="ECO:0000313" key="2">
    <source>
        <dbReference type="EMBL" id="CAG5182329.1"/>
    </source>
</evidence>
<gene>
    <name evidence="2" type="ORF">ALTATR162_LOCUS10107</name>
</gene>
<sequence>MSPSISFHGEVHPMFQQSQWLNLSPAEYRILRPSLIIATRLLNQDCLLSFHNHVLHGSLKYLPERQKFYLDKSVFETTSCAHKTTFEVLNSILPETLRLTIEELDEKDVQYDAMTYFSALPQGRTFHPRIKIHSHHIYDICHVTLYGSQQDQEAITMRIAIALCHEVAHVVWGYRKSREPITMRINTHSEPLYGPADALAELGHAWEQYAFGGSIWIIDYPGHITIYYEPLDTWNGCPGENLRVIVPRWWIHAFFLQSTWTNFRRLHHERLLRLPTEVESGCAFRKHSPGWSLDWHMYLHGVKVQRACTMTSSVPFLLWNILNPALACPKAGKDFEDLKKSGQGREQYQKACSLLVDAAMNNLPSAVAPPVSSGSSMSGRSLKVSPPALNFLVPTPAPDTKADTERVEPYNTKSTSDSMSVNLLET</sequence>
<dbReference type="Proteomes" id="UP000676310">
    <property type="component" value="Unassembled WGS sequence"/>
</dbReference>
<proteinExistence type="predicted"/>
<reference evidence="2" key="1">
    <citation type="submission" date="2021-05" db="EMBL/GenBank/DDBJ databases">
        <authorList>
            <person name="Stam R."/>
        </authorList>
    </citation>
    <scope>NUCLEOTIDE SEQUENCE</scope>
    <source>
        <strain evidence="2">CS162</strain>
    </source>
</reference>
<feature type="compositionally biased region" description="Polar residues" evidence="1">
    <location>
        <begin position="411"/>
        <end position="426"/>
    </location>
</feature>
<keyword evidence="3" id="KW-1185">Reference proteome</keyword>
<dbReference type="AlphaFoldDB" id="A0A8J2NAA5"/>
<dbReference type="EMBL" id="CAJRGZ010000027">
    <property type="protein sequence ID" value="CAG5182329.1"/>
    <property type="molecule type" value="Genomic_DNA"/>
</dbReference>
<feature type="region of interest" description="Disordered" evidence="1">
    <location>
        <begin position="389"/>
        <end position="426"/>
    </location>
</feature>
<organism evidence="2 3">
    <name type="scientific">Alternaria atra</name>
    <dbReference type="NCBI Taxonomy" id="119953"/>
    <lineage>
        <taxon>Eukaryota</taxon>
        <taxon>Fungi</taxon>
        <taxon>Dikarya</taxon>
        <taxon>Ascomycota</taxon>
        <taxon>Pezizomycotina</taxon>
        <taxon>Dothideomycetes</taxon>
        <taxon>Pleosporomycetidae</taxon>
        <taxon>Pleosporales</taxon>
        <taxon>Pleosporineae</taxon>
        <taxon>Pleosporaceae</taxon>
        <taxon>Alternaria</taxon>
        <taxon>Alternaria sect. Ulocladioides</taxon>
    </lineage>
</organism>
<name>A0A8J2NAA5_9PLEO</name>
<protein>
    <submittedName>
        <fullName evidence="2">Uncharacterized protein</fullName>
    </submittedName>
</protein>
<dbReference type="OrthoDB" id="10254945at2759"/>